<dbReference type="EMBL" id="OMKW01000004">
    <property type="protein sequence ID" value="SPF30999.1"/>
    <property type="molecule type" value="Genomic_DNA"/>
</dbReference>
<dbReference type="AlphaFoldDB" id="A0A2R8AFK3"/>
<proteinExistence type="predicted"/>
<gene>
    <name evidence="1" type="ORF">POI8812_03346</name>
</gene>
<evidence type="ECO:0000313" key="1">
    <source>
        <dbReference type="EMBL" id="SPF30999.1"/>
    </source>
</evidence>
<keyword evidence="2" id="KW-1185">Reference proteome</keyword>
<evidence type="ECO:0000313" key="2">
    <source>
        <dbReference type="Proteomes" id="UP000244932"/>
    </source>
</evidence>
<name>A0A2R8AFK3_9RHOB</name>
<protein>
    <submittedName>
        <fullName evidence="1">Uncharacterized protein</fullName>
    </submittedName>
</protein>
<dbReference type="InterPro" id="IPR036188">
    <property type="entry name" value="FAD/NAD-bd_sf"/>
</dbReference>
<dbReference type="Gene3D" id="3.50.50.60">
    <property type="entry name" value="FAD/NAD(P)-binding domain"/>
    <property type="match status" value="1"/>
</dbReference>
<organism evidence="1 2">
    <name type="scientific">Pontivivens insulae</name>
    <dbReference type="NCBI Taxonomy" id="1639689"/>
    <lineage>
        <taxon>Bacteria</taxon>
        <taxon>Pseudomonadati</taxon>
        <taxon>Pseudomonadota</taxon>
        <taxon>Alphaproteobacteria</taxon>
        <taxon>Rhodobacterales</taxon>
        <taxon>Paracoccaceae</taxon>
        <taxon>Pontivivens</taxon>
    </lineage>
</organism>
<dbReference type="Proteomes" id="UP000244932">
    <property type="component" value="Unassembled WGS sequence"/>
</dbReference>
<dbReference type="SUPFAM" id="SSF51905">
    <property type="entry name" value="FAD/NAD(P)-binding domain"/>
    <property type="match status" value="1"/>
</dbReference>
<accession>A0A2R8AFK3</accession>
<sequence length="472" mass="52373">MQATRLKTDYLIAGAGAVGMAFADTLLSETDATITIVDRHAKPGGHWNVAYPFVTLHQPSTFYGVNSKELSRGVKDATGLNAGLGDLASGAEVAAYFDDVMRNTFLPSGRVRYFPMCDFDGDKAFTSRLTGERWEIEITRKLVDATYLKTSTPSMHTPAFEIAEGARVVPPNDLMHISEKPDGFVVMGAGKTAIDTCLWLLAQGIEPDNIRWIKPRDGWLLDRENAQTDPAFFKSSIGSQALQFEAIAASTSREDMFDRLEASGYFLRIDPNTRPTMFHAATVSRAEIDELRRITQRVRMGRVRAVGTTEISLEHGTIPTTPKTLHIDCTASAITNLEMRPVFEGERITPQTVRPYQPVFSAAFIAHVEATKPEEDKNRTCNVIPLPNKADDYIPLTIQFMMNQFNWGQDPELRAWLKASRLDGFAKLVSGIPEEDSEKRAIIGRIKAASMPAMAKLQQYNAELKAKGERHA</sequence>
<dbReference type="RefSeq" id="WP_211310419.1">
    <property type="nucleotide sequence ID" value="NZ_OMKW01000004.1"/>
</dbReference>
<reference evidence="1 2" key="1">
    <citation type="submission" date="2018-03" db="EMBL/GenBank/DDBJ databases">
        <authorList>
            <person name="Keele B.F."/>
        </authorList>
    </citation>
    <scope>NUCLEOTIDE SEQUENCE [LARGE SCALE GENOMIC DNA]</scope>
    <source>
        <strain evidence="1 2">CeCT 8812</strain>
    </source>
</reference>
<dbReference type="Pfam" id="PF13450">
    <property type="entry name" value="NAD_binding_8"/>
    <property type="match status" value="1"/>
</dbReference>